<dbReference type="Proteomes" id="UP001146120">
    <property type="component" value="Unassembled WGS sequence"/>
</dbReference>
<evidence type="ECO:0000313" key="2">
    <source>
        <dbReference type="Proteomes" id="UP001146120"/>
    </source>
</evidence>
<reference evidence="1" key="1">
    <citation type="submission" date="2022-11" db="EMBL/GenBank/DDBJ databases">
        <authorList>
            <person name="Morgan W.R."/>
            <person name="Tartar A."/>
        </authorList>
    </citation>
    <scope>NUCLEOTIDE SEQUENCE</scope>
    <source>
        <strain evidence="1">ARSEF 373</strain>
    </source>
</reference>
<comment type="caution">
    <text evidence="1">The sequence shown here is derived from an EMBL/GenBank/DDBJ whole genome shotgun (WGS) entry which is preliminary data.</text>
</comment>
<dbReference type="EMBL" id="DAKRPA010000135">
    <property type="protein sequence ID" value="DAZ97456.1"/>
    <property type="molecule type" value="Genomic_DNA"/>
</dbReference>
<organism evidence="1 2">
    <name type="scientific">Lagenidium giganteum</name>
    <dbReference type="NCBI Taxonomy" id="4803"/>
    <lineage>
        <taxon>Eukaryota</taxon>
        <taxon>Sar</taxon>
        <taxon>Stramenopiles</taxon>
        <taxon>Oomycota</taxon>
        <taxon>Peronosporomycetes</taxon>
        <taxon>Pythiales</taxon>
        <taxon>Pythiaceae</taxon>
    </lineage>
</organism>
<dbReference type="CDD" id="cd09272">
    <property type="entry name" value="RNase_HI_RT_Ty1"/>
    <property type="match status" value="1"/>
</dbReference>
<gene>
    <name evidence="1" type="ORF">N0F65_009907</name>
</gene>
<accession>A0AAV2YT58</accession>
<feature type="non-terminal residue" evidence="1">
    <location>
        <position position="1"/>
    </location>
</feature>
<proteinExistence type="predicted"/>
<name>A0AAV2YT58_9STRA</name>
<sequence length="100" mass="10930">AGDHADRKSTSGVIWSINDQAVACASKKKQYVVAISTIKSEFIAGAHEVLGVKVTPSLMIDNQSALKSIENDMVLASTTHITLRYHYMKDEVVKTKVEPI</sequence>
<reference evidence="1" key="2">
    <citation type="journal article" date="2023" name="Microbiol Resour">
        <title>Decontamination and Annotation of the Draft Genome Sequence of the Oomycete Lagenidium giganteum ARSEF 373.</title>
        <authorList>
            <person name="Morgan W.R."/>
            <person name="Tartar A."/>
        </authorList>
    </citation>
    <scope>NUCLEOTIDE SEQUENCE</scope>
    <source>
        <strain evidence="1">ARSEF 373</strain>
    </source>
</reference>
<protein>
    <recommendedName>
        <fullName evidence="3">Polyprotein</fullName>
    </recommendedName>
</protein>
<evidence type="ECO:0000313" key="1">
    <source>
        <dbReference type="EMBL" id="DAZ97456.1"/>
    </source>
</evidence>
<evidence type="ECO:0008006" key="3">
    <source>
        <dbReference type="Google" id="ProtNLM"/>
    </source>
</evidence>
<keyword evidence="2" id="KW-1185">Reference proteome</keyword>
<dbReference type="AlphaFoldDB" id="A0AAV2YT58"/>